<evidence type="ECO:0000256" key="2">
    <source>
        <dbReference type="ARBA" id="ARBA00001966"/>
    </source>
</evidence>
<keyword evidence="8" id="KW-1185">Reference proteome</keyword>
<comment type="cofactor">
    <cofactor evidence="1">
        <name>FMN</name>
        <dbReference type="ChEBI" id="CHEBI:58210"/>
    </cofactor>
</comment>
<comment type="similarity">
    <text evidence="5">Belongs to the SsuE family. Isf subfamily.</text>
</comment>
<dbReference type="STRING" id="523846.Mfer_0199"/>
<keyword evidence="4" id="KW-0288">FMN</keyword>
<proteinExistence type="inferred from homology"/>
<evidence type="ECO:0000313" key="7">
    <source>
        <dbReference type="EMBL" id="ADP77002.1"/>
    </source>
</evidence>
<dbReference type="Gene3D" id="3.40.50.360">
    <property type="match status" value="1"/>
</dbReference>
<evidence type="ECO:0000259" key="6">
    <source>
        <dbReference type="Pfam" id="PF03358"/>
    </source>
</evidence>
<dbReference type="GO" id="GO:0016491">
    <property type="term" value="F:oxidoreductase activity"/>
    <property type="evidence" value="ECO:0007669"/>
    <property type="project" value="InterPro"/>
</dbReference>
<evidence type="ECO:0000256" key="5">
    <source>
        <dbReference type="ARBA" id="ARBA00038292"/>
    </source>
</evidence>
<evidence type="ECO:0000256" key="4">
    <source>
        <dbReference type="ARBA" id="ARBA00022643"/>
    </source>
</evidence>
<dbReference type="HOGENOM" id="CLU_050993_3_0_2"/>
<dbReference type="EMBL" id="CP002278">
    <property type="protein sequence ID" value="ADP77002.1"/>
    <property type="molecule type" value="Genomic_DNA"/>
</dbReference>
<dbReference type="PANTHER" id="PTHR43278:SF1">
    <property type="entry name" value="IRON-SULFUR FLAVOPROTEIN MJ1083"/>
    <property type="match status" value="1"/>
</dbReference>
<dbReference type="Pfam" id="PF03358">
    <property type="entry name" value="FMN_red"/>
    <property type="match status" value="1"/>
</dbReference>
<dbReference type="KEGG" id="mfv:Mfer_0199"/>
<keyword evidence="3" id="KW-0285">Flavoprotein</keyword>
<dbReference type="PANTHER" id="PTHR43278">
    <property type="entry name" value="NAD(P)H-DEPENDENT FMN-CONTAINING OXIDOREDUCTASE YWQN-RELATED"/>
    <property type="match status" value="1"/>
</dbReference>
<protein>
    <submittedName>
        <fullName evidence="7">NADPH-dependent FMN reductase</fullName>
    </submittedName>
</protein>
<dbReference type="InterPro" id="IPR051796">
    <property type="entry name" value="ISF_SsuE-like"/>
</dbReference>
<organism evidence="7 8">
    <name type="scientific">Methanothermus fervidus (strain ATCC 43054 / DSM 2088 / JCM 10308 / V24 S)</name>
    <dbReference type="NCBI Taxonomy" id="523846"/>
    <lineage>
        <taxon>Archaea</taxon>
        <taxon>Methanobacteriati</taxon>
        <taxon>Methanobacteriota</taxon>
        <taxon>Methanomada group</taxon>
        <taxon>Methanobacteria</taxon>
        <taxon>Methanobacteriales</taxon>
        <taxon>Methanothermaceae</taxon>
        <taxon>Methanothermus</taxon>
    </lineage>
</organism>
<evidence type="ECO:0000256" key="3">
    <source>
        <dbReference type="ARBA" id="ARBA00022630"/>
    </source>
</evidence>
<comment type="cofactor">
    <cofactor evidence="2">
        <name>[4Fe-4S] cluster</name>
        <dbReference type="ChEBI" id="CHEBI:49883"/>
    </cofactor>
</comment>
<dbReference type="SUPFAM" id="SSF52218">
    <property type="entry name" value="Flavoproteins"/>
    <property type="match status" value="1"/>
</dbReference>
<dbReference type="AlphaFoldDB" id="E3GXH0"/>
<evidence type="ECO:0000256" key="1">
    <source>
        <dbReference type="ARBA" id="ARBA00001917"/>
    </source>
</evidence>
<gene>
    <name evidence="7" type="ordered locus">Mfer_0199</name>
</gene>
<reference evidence="7 8" key="1">
    <citation type="journal article" date="2010" name="Stand. Genomic Sci.">
        <title>Complete genome sequence of Methanothermus fervidus type strain (V24S).</title>
        <authorList>
            <person name="Anderson I."/>
            <person name="Djao O.D."/>
            <person name="Misra M."/>
            <person name="Chertkov O."/>
            <person name="Nolan M."/>
            <person name="Lucas S."/>
            <person name="Lapidus A."/>
            <person name="Del Rio T.G."/>
            <person name="Tice H."/>
            <person name="Cheng J.F."/>
            <person name="Tapia R."/>
            <person name="Han C."/>
            <person name="Goodwin L."/>
            <person name="Pitluck S."/>
            <person name="Liolios K."/>
            <person name="Ivanova N."/>
            <person name="Mavromatis K."/>
            <person name="Mikhailova N."/>
            <person name="Pati A."/>
            <person name="Brambilla E."/>
            <person name="Chen A."/>
            <person name="Palaniappan K."/>
            <person name="Land M."/>
            <person name="Hauser L."/>
            <person name="Chang Y.J."/>
            <person name="Jeffries C.D."/>
            <person name="Sikorski J."/>
            <person name="Spring S."/>
            <person name="Rohde M."/>
            <person name="Eichinger K."/>
            <person name="Huber H."/>
            <person name="Wirth R."/>
            <person name="Goker M."/>
            <person name="Detter J.C."/>
            <person name="Woyke T."/>
            <person name="Bristow J."/>
            <person name="Eisen J.A."/>
            <person name="Markowitz V."/>
            <person name="Hugenholtz P."/>
            <person name="Klenk H.P."/>
            <person name="Kyrpides N.C."/>
        </authorList>
    </citation>
    <scope>NUCLEOTIDE SEQUENCE [LARGE SCALE GENOMIC DNA]</scope>
    <source>
        <strain evidence="8">ATCC 43054 / DSM 2088 / JCM 10308 / V24 S</strain>
    </source>
</reference>
<dbReference type="InterPro" id="IPR005025">
    <property type="entry name" value="FMN_Rdtase-like_dom"/>
</dbReference>
<dbReference type="Proteomes" id="UP000002315">
    <property type="component" value="Chromosome"/>
</dbReference>
<dbReference type="InterPro" id="IPR029039">
    <property type="entry name" value="Flavoprotein-like_sf"/>
</dbReference>
<evidence type="ECO:0000313" key="8">
    <source>
        <dbReference type="Proteomes" id="UP000002315"/>
    </source>
</evidence>
<accession>E3GXH0</accession>
<name>E3GXH0_METFV</name>
<dbReference type="OrthoDB" id="9059at2157"/>
<sequence>MVKVIGIVGSPRLEGNTKFLVEKALKAAEEEGAETELIHLAKYDINPCKSCMTCRKEGRCSIDDDMGKILDKIRESQGIIIGSPVYFGDISAQTKIFMDRTLPLRANGFEMRDKVGGAITVGGSRNGGQETSCMSIHNFFLIHEAIVVGDASPTAHYGGTGVGFAVGDCKDDDVGIETSENLGRRVARVALKLHRGEKW</sequence>
<feature type="domain" description="NADPH-dependent FMN reductase-like" evidence="6">
    <location>
        <begin position="2"/>
        <end position="153"/>
    </location>
</feature>